<dbReference type="PANTHER" id="PTHR31901">
    <property type="entry name" value="GH3 DOMAIN-CONTAINING PROTEIN"/>
    <property type="match status" value="1"/>
</dbReference>
<evidence type="ECO:0000256" key="1">
    <source>
        <dbReference type="ARBA" id="ARBA00008068"/>
    </source>
</evidence>
<dbReference type="Pfam" id="PF03321">
    <property type="entry name" value="GH3"/>
    <property type="match status" value="2"/>
</dbReference>
<feature type="domain" description="GH3 middle" evidence="3">
    <location>
        <begin position="312"/>
        <end position="386"/>
    </location>
</feature>
<dbReference type="EMBL" id="JABTTQ020000013">
    <property type="protein sequence ID" value="KAK6143595.1"/>
    <property type="molecule type" value="Genomic_DNA"/>
</dbReference>
<comment type="caution">
    <text evidence="5">The sequence shown here is derived from an EMBL/GenBank/DDBJ whole genome shotgun (WGS) entry which is preliminary data.</text>
</comment>
<dbReference type="Pfam" id="PF23571">
    <property type="entry name" value="GH3_M"/>
    <property type="match status" value="1"/>
</dbReference>
<evidence type="ECO:0008006" key="7">
    <source>
        <dbReference type="Google" id="ProtNLM"/>
    </source>
</evidence>
<sequence>MAANSNDAEALQFIEEMSRNADAVQKNVLAKILTQNAETEYLKGFNLNGATDQETFKSKIPIVTYDDLQPLIRRMADGDSSPILTAHPVSEFIVRYAQGLDKGKVLQFLFTKPETKTKGGIPVRSSLTSLFKSDIFKNRSDNPDDVMVSPNEAVHCVDSFQSMYTQMLCGLYERENVTAVGAMFASGLLMAIRFLQVNWQQLTHDIRTGSFNPKVTDTSVRECMTRFTRLDPNLADAIAQECEKDNWEGIITRIWPNTKYIGTVVTGSMAQYIPTLDYYSGGLPIVSMMYASSECYFGLNINPMCKPSEVSYTLMPFLAYFEFLPHEPNSPGLKPPQLVDLVDVEIGKEYELVVTTNSGLYRYQIGDVLRVTGFRNKLPQFEFIRRKNVLLTIDSDKTREPELQVAVKNASQLLREFNTSVVEYTSYADTKIIPGHYVIYWELMEKDPTKSPSDEVLSQCCLTMEESFDQQYRRCRVVDKSIGPLEIRVVKNGTFQELMDYAVSKGASINQYKVPRCVTSKPMIDLLDSRVVSTHFSPSLPHWTSERRL</sequence>
<dbReference type="Proteomes" id="UP001318860">
    <property type="component" value="Unassembled WGS sequence"/>
</dbReference>
<keyword evidence="2" id="KW-0436">Ligase</keyword>
<dbReference type="InterPro" id="IPR055378">
    <property type="entry name" value="GH3_C"/>
</dbReference>
<reference evidence="5 6" key="1">
    <citation type="journal article" date="2021" name="Comput. Struct. Biotechnol. J.">
        <title>De novo genome assembly of the potent medicinal plant Rehmannia glutinosa using nanopore technology.</title>
        <authorList>
            <person name="Ma L."/>
            <person name="Dong C."/>
            <person name="Song C."/>
            <person name="Wang X."/>
            <person name="Zheng X."/>
            <person name="Niu Y."/>
            <person name="Chen S."/>
            <person name="Feng W."/>
        </authorList>
    </citation>
    <scope>NUCLEOTIDE SEQUENCE [LARGE SCALE GENOMIC DNA]</scope>
    <source>
        <strain evidence="5">DH-2019</strain>
    </source>
</reference>
<organism evidence="5 6">
    <name type="scientific">Rehmannia glutinosa</name>
    <name type="common">Chinese foxglove</name>
    <dbReference type="NCBI Taxonomy" id="99300"/>
    <lineage>
        <taxon>Eukaryota</taxon>
        <taxon>Viridiplantae</taxon>
        <taxon>Streptophyta</taxon>
        <taxon>Embryophyta</taxon>
        <taxon>Tracheophyta</taxon>
        <taxon>Spermatophyta</taxon>
        <taxon>Magnoliopsida</taxon>
        <taxon>eudicotyledons</taxon>
        <taxon>Gunneridae</taxon>
        <taxon>Pentapetalae</taxon>
        <taxon>asterids</taxon>
        <taxon>lamiids</taxon>
        <taxon>Lamiales</taxon>
        <taxon>Orobanchaceae</taxon>
        <taxon>Rehmannieae</taxon>
        <taxon>Rehmannia</taxon>
    </lineage>
</organism>
<feature type="domain" description="GH3 C-terminal" evidence="4">
    <location>
        <begin position="402"/>
        <end position="521"/>
    </location>
</feature>
<protein>
    <recommendedName>
        <fullName evidence="7">Indole-3-acetic acid-amido synthetase</fullName>
    </recommendedName>
</protein>
<dbReference type="InterPro" id="IPR004993">
    <property type="entry name" value="GH3"/>
</dbReference>
<keyword evidence="6" id="KW-1185">Reference proteome</keyword>
<dbReference type="PANTHER" id="PTHR31901:SF96">
    <property type="entry name" value="INDOLE-3-ACETIC ACID-AMIDO SYNTHETASE GH3.1-RELATED"/>
    <property type="match status" value="1"/>
</dbReference>
<dbReference type="Pfam" id="PF23572">
    <property type="entry name" value="GH3_C"/>
    <property type="match status" value="1"/>
</dbReference>
<evidence type="ECO:0000259" key="3">
    <source>
        <dbReference type="Pfam" id="PF23571"/>
    </source>
</evidence>
<gene>
    <name evidence="5" type="ORF">DH2020_023943</name>
</gene>
<evidence type="ECO:0000256" key="2">
    <source>
        <dbReference type="ARBA" id="ARBA00022598"/>
    </source>
</evidence>
<evidence type="ECO:0000259" key="4">
    <source>
        <dbReference type="Pfam" id="PF23572"/>
    </source>
</evidence>
<dbReference type="InterPro" id="IPR055377">
    <property type="entry name" value="GH3_M"/>
</dbReference>
<evidence type="ECO:0000313" key="6">
    <source>
        <dbReference type="Proteomes" id="UP001318860"/>
    </source>
</evidence>
<name>A0ABR0WBV2_REHGL</name>
<comment type="similarity">
    <text evidence="1">Belongs to the IAA-amido conjugating enzyme family.</text>
</comment>
<evidence type="ECO:0000313" key="5">
    <source>
        <dbReference type="EMBL" id="KAK6143595.1"/>
    </source>
</evidence>
<proteinExistence type="inferred from homology"/>
<accession>A0ABR0WBV2</accession>